<organism evidence="6 7">
    <name type="scientific">Brochothrix thermosphacta</name>
    <name type="common">Microbacterium thermosphactum</name>
    <dbReference type="NCBI Taxonomy" id="2756"/>
    <lineage>
        <taxon>Bacteria</taxon>
        <taxon>Bacillati</taxon>
        <taxon>Bacillota</taxon>
        <taxon>Bacilli</taxon>
        <taxon>Bacillales</taxon>
        <taxon>Listeriaceae</taxon>
        <taxon>Brochothrix</taxon>
    </lineage>
</organism>
<dbReference type="EMBL" id="CP023483">
    <property type="protein sequence ID" value="ATF26758.1"/>
    <property type="molecule type" value="Genomic_DNA"/>
</dbReference>
<evidence type="ECO:0000313" key="6">
    <source>
        <dbReference type="EMBL" id="ATF26758.1"/>
    </source>
</evidence>
<protein>
    <submittedName>
        <fullName evidence="6">FAD-dependent oxidoreductase</fullName>
    </submittedName>
</protein>
<sequence>MKITIVGGGIVGMTAAYLLTKEADIEVTLIDREGAGQSSAAASGIVCPWVSKRRNKTWYRLAVEGARFYRELIPLLEQEATVDTGYKQTGALILRDQLSKIVELQEIITERLEEAPEIGELSILDEADIQNRYPFLAAELVGLFVSGGARVDGTNLVAALQEVALRNGLKLVKGTAVLKRKEEQLQVWVNDNELIADKIILAAGAWLGKMFDDDVFCDIDTQKGQLFHLNPQQATGEWPVMMPASAYSFVPFDGQHLVIGASHEKGKDFDLAPTIGELNDIATESLRFAPGWRDSQIIEVRTGTRAYTSDYTPVIGQVPFASNAYVANGLGASGLTVGPYAAKIVADLVLGRDVQIDLSDYPVAQYLRLKD</sequence>
<dbReference type="PANTHER" id="PTHR13847:SF286">
    <property type="entry name" value="D-AMINO ACID DEHYDROGENASE"/>
    <property type="match status" value="1"/>
</dbReference>
<dbReference type="STRING" id="2756.BFR44_05450"/>
<evidence type="ECO:0000256" key="4">
    <source>
        <dbReference type="ARBA" id="ARBA00023002"/>
    </source>
</evidence>
<dbReference type="KEGG" id="bths:CNY62_10590"/>
<keyword evidence="3" id="KW-0285">Flavoprotein</keyword>
<dbReference type="Pfam" id="PF01266">
    <property type="entry name" value="DAO"/>
    <property type="match status" value="1"/>
</dbReference>
<dbReference type="GO" id="GO:0005737">
    <property type="term" value="C:cytoplasm"/>
    <property type="evidence" value="ECO:0007669"/>
    <property type="project" value="TreeGrafter"/>
</dbReference>
<dbReference type="InterPro" id="IPR036188">
    <property type="entry name" value="FAD/NAD-bd_sf"/>
</dbReference>
<dbReference type="PANTHER" id="PTHR13847">
    <property type="entry name" value="SARCOSINE DEHYDROGENASE-RELATED"/>
    <property type="match status" value="1"/>
</dbReference>
<comment type="similarity">
    <text evidence="2">Belongs to the DadA oxidoreductase family.</text>
</comment>
<dbReference type="Gene3D" id="3.50.50.60">
    <property type="entry name" value="FAD/NAD(P)-binding domain"/>
    <property type="match status" value="1"/>
</dbReference>
<dbReference type="AlphaFoldDB" id="A0A1D2KDC4"/>
<name>A0A1D2KDC4_BROTH</name>
<dbReference type="RefSeq" id="WP_069126558.1">
    <property type="nucleotide sequence ID" value="NZ_CP023483.1"/>
</dbReference>
<proteinExistence type="inferred from homology"/>
<evidence type="ECO:0000256" key="1">
    <source>
        <dbReference type="ARBA" id="ARBA00001974"/>
    </source>
</evidence>
<reference evidence="6 7" key="1">
    <citation type="submission" date="2017-09" db="EMBL/GenBank/DDBJ databases">
        <title>Complete Genome Sequences of Two Strains of the Meat Spoilage Bacterium Brochothrix thermosphacta Isolated from Ground Chicken.</title>
        <authorList>
            <person name="Paoli G.C."/>
            <person name="Wijey C."/>
            <person name="Chen C.-Y."/>
            <person name="Nguyen L."/>
            <person name="Yan X."/>
            <person name="Irwin P.L."/>
        </authorList>
    </citation>
    <scope>NUCLEOTIDE SEQUENCE [LARGE SCALE GENOMIC DNA]</scope>
    <source>
        <strain evidence="6 7">BI</strain>
    </source>
</reference>
<evidence type="ECO:0000259" key="5">
    <source>
        <dbReference type="Pfam" id="PF01266"/>
    </source>
</evidence>
<dbReference type="Proteomes" id="UP000243591">
    <property type="component" value="Chromosome"/>
</dbReference>
<keyword evidence="7" id="KW-1185">Reference proteome</keyword>
<comment type="cofactor">
    <cofactor evidence="1">
        <name>FAD</name>
        <dbReference type="ChEBI" id="CHEBI:57692"/>
    </cofactor>
</comment>
<evidence type="ECO:0000256" key="3">
    <source>
        <dbReference type="ARBA" id="ARBA00022630"/>
    </source>
</evidence>
<dbReference type="OrthoDB" id="9805337at2"/>
<feature type="domain" description="FAD dependent oxidoreductase" evidence="5">
    <location>
        <begin position="3"/>
        <end position="348"/>
    </location>
</feature>
<dbReference type="GO" id="GO:0016491">
    <property type="term" value="F:oxidoreductase activity"/>
    <property type="evidence" value="ECO:0007669"/>
    <property type="project" value="UniProtKB-KW"/>
</dbReference>
<keyword evidence="4" id="KW-0560">Oxidoreductase</keyword>
<dbReference type="Gene3D" id="3.30.9.10">
    <property type="entry name" value="D-Amino Acid Oxidase, subunit A, domain 2"/>
    <property type="match status" value="1"/>
</dbReference>
<dbReference type="InterPro" id="IPR006076">
    <property type="entry name" value="FAD-dep_OxRdtase"/>
</dbReference>
<dbReference type="SUPFAM" id="SSF51905">
    <property type="entry name" value="FAD/NAD(P)-binding domain"/>
    <property type="match status" value="1"/>
</dbReference>
<dbReference type="SUPFAM" id="SSF54373">
    <property type="entry name" value="FAD-linked reductases, C-terminal domain"/>
    <property type="match status" value="1"/>
</dbReference>
<accession>A0A1D2KDC4</accession>
<evidence type="ECO:0000313" key="7">
    <source>
        <dbReference type="Proteomes" id="UP000243591"/>
    </source>
</evidence>
<gene>
    <name evidence="6" type="ORF">CNY62_10590</name>
</gene>
<evidence type="ECO:0000256" key="2">
    <source>
        <dbReference type="ARBA" id="ARBA00009410"/>
    </source>
</evidence>